<reference evidence="3" key="1">
    <citation type="submission" date="2019-03" db="EMBL/GenBank/DDBJ databases">
        <authorList>
            <person name="Bockoven R."/>
            <person name="Gutierrez J."/>
            <person name="Newkirk H."/>
            <person name="Liu M."/>
            <person name="Ramsey J."/>
            <person name="Cahill J."/>
        </authorList>
    </citation>
    <scope>NUCLEOTIDE SEQUENCE [LARGE SCALE GENOMIC DNA]</scope>
</reference>
<dbReference type="Proteomes" id="UP000307326">
    <property type="component" value="Segment"/>
</dbReference>
<proteinExistence type="predicted"/>
<protein>
    <submittedName>
        <fullName evidence="2">Phosphoadenosine phosphosulfate reductase</fullName>
    </submittedName>
</protein>
<evidence type="ECO:0000313" key="2">
    <source>
        <dbReference type="EMBL" id="QBQ72172.1"/>
    </source>
</evidence>
<dbReference type="PANTHER" id="PTHR43196:SF2">
    <property type="entry name" value="PHOSPHOADENOSINE PHOSPHOSULFATE REDUCTASE"/>
    <property type="match status" value="1"/>
</dbReference>
<keyword evidence="3" id="KW-1185">Reference proteome</keyword>
<gene>
    <name evidence="2" type="ORF">CPT_Parlo_023</name>
</gene>
<dbReference type="PANTHER" id="PTHR43196">
    <property type="entry name" value="SULFATE ADENYLYLTRANSFERASE SUBUNIT 2"/>
    <property type="match status" value="1"/>
</dbReference>
<sequence length="333" mass="37819">MQKNYNVVSNSSGKDSTATLLLAVEEQAENIKSVFADTGNELPQVYDYLDYLESKVGIRIQRIRADFSHRIENKKNVVQTKWRKEGVSEAIIEQALAVLVPSGNPYLDLCLWKGRFPSRMAQFCTDELKRNPVIEQVFMPLLDDPDTGDVWSWQGIRADESKKRAGYAKIEEVGAGLFNYRPILTWTAQDVFDFHRKHGVKWNPLYEMGMDRVGCAPCINVSKNELHELARRFPEQIDRIAEWERLVSLASKHQGASFFGPTVMPVDIKGMTNQEAMSKLNVHEVVKWSKTTRGGRHFDMMKLLPVPSGCSSSYGLCDTPVRDNGEVIFKQSI</sequence>
<dbReference type="InterPro" id="IPR050128">
    <property type="entry name" value="Sulfate_adenylyltrnsfr_sub2"/>
</dbReference>
<organism evidence="2 3">
    <name type="scientific">Serratia phage Parlo</name>
    <dbReference type="NCBI Taxonomy" id="2557554"/>
    <lineage>
        <taxon>Viruses</taxon>
        <taxon>Duplodnaviria</taxon>
        <taxon>Heunggongvirae</taxon>
        <taxon>Uroviricota</taxon>
        <taxon>Caudoviricetes</taxon>
        <taxon>Parlovirus</taxon>
        <taxon>Parlovirus parlo</taxon>
    </lineage>
</organism>
<dbReference type="EMBL" id="MK618715">
    <property type="protein sequence ID" value="QBQ72172.1"/>
    <property type="molecule type" value="Genomic_DNA"/>
</dbReference>
<dbReference type="Pfam" id="PF01507">
    <property type="entry name" value="PAPS_reduct"/>
    <property type="match status" value="1"/>
</dbReference>
<dbReference type="Gene3D" id="3.40.50.620">
    <property type="entry name" value="HUPs"/>
    <property type="match status" value="1"/>
</dbReference>
<evidence type="ECO:0000313" key="3">
    <source>
        <dbReference type="Proteomes" id="UP000307326"/>
    </source>
</evidence>
<dbReference type="InterPro" id="IPR002500">
    <property type="entry name" value="PAPS_reduct_dom"/>
</dbReference>
<dbReference type="InterPro" id="IPR014729">
    <property type="entry name" value="Rossmann-like_a/b/a_fold"/>
</dbReference>
<evidence type="ECO:0000259" key="1">
    <source>
        <dbReference type="Pfam" id="PF01507"/>
    </source>
</evidence>
<accession>A0A482MG66</accession>
<name>A0A482MG66_9CAUD</name>
<dbReference type="SUPFAM" id="SSF52402">
    <property type="entry name" value="Adenine nucleotide alpha hydrolases-like"/>
    <property type="match status" value="1"/>
</dbReference>
<dbReference type="GO" id="GO:0003824">
    <property type="term" value="F:catalytic activity"/>
    <property type="evidence" value="ECO:0007669"/>
    <property type="project" value="InterPro"/>
</dbReference>
<feature type="domain" description="Phosphoadenosine phosphosulphate reductase" evidence="1">
    <location>
        <begin position="7"/>
        <end position="219"/>
    </location>
</feature>